<dbReference type="GO" id="GO:0016791">
    <property type="term" value="F:phosphatase activity"/>
    <property type="evidence" value="ECO:0007669"/>
    <property type="project" value="TreeGrafter"/>
</dbReference>
<evidence type="ECO:0000313" key="2">
    <source>
        <dbReference type="Proteomes" id="UP000540656"/>
    </source>
</evidence>
<evidence type="ECO:0000313" key="1">
    <source>
        <dbReference type="EMBL" id="NYG60350.1"/>
    </source>
</evidence>
<dbReference type="CDD" id="cd07516">
    <property type="entry name" value="HAD_Pase"/>
    <property type="match status" value="1"/>
</dbReference>
<dbReference type="NCBIfam" id="TIGR01484">
    <property type="entry name" value="HAD-SF-IIB"/>
    <property type="match status" value="1"/>
</dbReference>
<dbReference type="SFLD" id="SFLDG01140">
    <property type="entry name" value="C2.B:_Phosphomannomutase_and_P"/>
    <property type="match status" value="1"/>
</dbReference>
<protein>
    <recommendedName>
        <fullName evidence="3">HAD family phosphatase</fullName>
    </recommendedName>
</protein>
<sequence>MPVRLVATDLDNTLLGPDLHISDRTRTALDRVRAAGIHVVPVTARQPVGLRLIAEECGFVEWALCGNGALGLHLGTGERLFERSITVEAQQALVAALEVAVPGVLHASVREEGEVFVAQEGYAELVDFEDHKRDPASMGAHALAAVVAEPSLKLIVRHATVDAADLLLRAQALGLAGFELTHSGAPFLEVMAEGVTKAWGLAQLCAELDIDPSEVLAFGDALNDVEMLSWSGRGVAVANAVPEALMVADEVTGAHDEDGVAAVLERLLDG</sequence>
<dbReference type="EMBL" id="JACCAA010000001">
    <property type="protein sequence ID" value="NYG60350.1"/>
    <property type="molecule type" value="Genomic_DNA"/>
</dbReference>
<dbReference type="PANTHER" id="PTHR10000">
    <property type="entry name" value="PHOSPHOSERINE PHOSPHATASE"/>
    <property type="match status" value="1"/>
</dbReference>
<dbReference type="Proteomes" id="UP000540656">
    <property type="component" value="Unassembled WGS sequence"/>
</dbReference>
<reference evidence="1 2" key="1">
    <citation type="submission" date="2020-07" db="EMBL/GenBank/DDBJ databases">
        <title>Sequencing the genomes of 1000 actinobacteria strains.</title>
        <authorList>
            <person name="Klenk H.-P."/>
        </authorList>
    </citation>
    <scope>NUCLEOTIDE SEQUENCE [LARGE SCALE GENOMIC DNA]</scope>
    <source>
        <strain evidence="1 2">DSM 23819</strain>
    </source>
</reference>
<dbReference type="InterPro" id="IPR036412">
    <property type="entry name" value="HAD-like_sf"/>
</dbReference>
<dbReference type="InterPro" id="IPR023214">
    <property type="entry name" value="HAD_sf"/>
</dbReference>
<comment type="caution">
    <text evidence="1">The sequence shown here is derived from an EMBL/GenBank/DDBJ whole genome shotgun (WGS) entry which is preliminary data.</text>
</comment>
<dbReference type="InterPro" id="IPR006379">
    <property type="entry name" value="HAD-SF_hydro_IIB"/>
</dbReference>
<accession>A0A7Y9S6K3</accession>
<dbReference type="Gene3D" id="3.40.50.1000">
    <property type="entry name" value="HAD superfamily/HAD-like"/>
    <property type="match status" value="1"/>
</dbReference>
<dbReference type="GO" id="GO:0000287">
    <property type="term" value="F:magnesium ion binding"/>
    <property type="evidence" value="ECO:0007669"/>
    <property type="project" value="TreeGrafter"/>
</dbReference>
<dbReference type="SFLD" id="SFLDS00003">
    <property type="entry name" value="Haloacid_Dehalogenase"/>
    <property type="match status" value="1"/>
</dbReference>
<name>A0A7Y9S6K3_9ACTN</name>
<dbReference type="Pfam" id="PF08282">
    <property type="entry name" value="Hydrolase_3"/>
    <property type="match status" value="1"/>
</dbReference>
<evidence type="ECO:0008006" key="3">
    <source>
        <dbReference type="Google" id="ProtNLM"/>
    </source>
</evidence>
<gene>
    <name evidence="1" type="ORF">BJ980_003273</name>
</gene>
<keyword evidence="2" id="KW-1185">Reference proteome</keyword>
<dbReference type="GO" id="GO:0005829">
    <property type="term" value="C:cytosol"/>
    <property type="evidence" value="ECO:0007669"/>
    <property type="project" value="TreeGrafter"/>
</dbReference>
<dbReference type="PANTHER" id="PTHR10000:SF8">
    <property type="entry name" value="HAD SUPERFAMILY HYDROLASE-LIKE, TYPE 3"/>
    <property type="match status" value="1"/>
</dbReference>
<proteinExistence type="predicted"/>
<dbReference type="AlphaFoldDB" id="A0A7Y9S6K3"/>
<dbReference type="Gene3D" id="3.30.1240.10">
    <property type="match status" value="1"/>
</dbReference>
<dbReference type="RefSeq" id="WP_179503290.1">
    <property type="nucleotide sequence ID" value="NZ_JACCAA010000001.1"/>
</dbReference>
<organism evidence="1 2">
    <name type="scientific">Nocardioides daedukensis</name>
    <dbReference type="NCBI Taxonomy" id="634462"/>
    <lineage>
        <taxon>Bacteria</taxon>
        <taxon>Bacillati</taxon>
        <taxon>Actinomycetota</taxon>
        <taxon>Actinomycetes</taxon>
        <taxon>Propionibacteriales</taxon>
        <taxon>Nocardioidaceae</taxon>
        <taxon>Nocardioides</taxon>
    </lineage>
</organism>
<dbReference type="SUPFAM" id="SSF56784">
    <property type="entry name" value="HAD-like"/>
    <property type="match status" value="1"/>
</dbReference>